<dbReference type="AlphaFoldDB" id="A0A9D1MPE0"/>
<protein>
    <submittedName>
        <fullName evidence="1">Transferase</fullName>
    </submittedName>
</protein>
<evidence type="ECO:0000313" key="2">
    <source>
        <dbReference type="Proteomes" id="UP000824099"/>
    </source>
</evidence>
<keyword evidence="1" id="KW-0808">Transferase</keyword>
<gene>
    <name evidence="1" type="ORF">IAB06_04375</name>
</gene>
<evidence type="ECO:0000313" key="1">
    <source>
        <dbReference type="EMBL" id="HIU64258.1"/>
    </source>
</evidence>
<organism evidence="1 2">
    <name type="scientific">Candidatus Avacidaminococcus intestinavium</name>
    <dbReference type="NCBI Taxonomy" id="2840684"/>
    <lineage>
        <taxon>Bacteria</taxon>
        <taxon>Bacillati</taxon>
        <taxon>Bacillota</taxon>
        <taxon>Negativicutes</taxon>
        <taxon>Acidaminococcales</taxon>
        <taxon>Acidaminococcaceae</taxon>
        <taxon>Acidaminococcaceae incertae sedis</taxon>
        <taxon>Candidatus Avacidaminococcus</taxon>
    </lineage>
</organism>
<dbReference type="SUPFAM" id="SSF51161">
    <property type="entry name" value="Trimeric LpxA-like enzymes"/>
    <property type="match status" value="1"/>
</dbReference>
<dbReference type="InterPro" id="IPR011004">
    <property type="entry name" value="Trimer_LpxA-like_sf"/>
</dbReference>
<dbReference type="EMBL" id="DVNI01000066">
    <property type="protein sequence ID" value="HIU64258.1"/>
    <property type="molecule type" value="Genomic_DNA"/>
</dbReference>
<comment type="caution">
    <text evidence="1">The sequence shown here is derived from an EMBL/GenBank/DDBJ whole genome shotgun (WGS) entry which is preliminary data.</text>
</comment>
<dbReference type="Gene3D" id="2.160.10.10">
    <property type="entry name" value="Hexapeptide repeat proteins"/>
    <property type="match status" value="1"/>
</dbReference>
<proteinExistence type="predicted"/>
<reference evidence="1" key="2">
    <citation type="journal article" date="2021" name="PeerJ">
        <title>Extensive microbial diversity within the chicken gut microbiome revealed by metagenomics and culture.</title>
        <authorList>
            <person name="Gilroy R."/>
            <person name="Ravi A."/>
            <person name="Getino M."/>
            <person name="Pursley I."/>
            <person name="Horton D.L."/>
            <person name="Alikhan N.F."/>
            <person name="Baker D."/>
            <person name="Gharbi K."/>
            <person name="Hall N."/>
            <person name="Watson M."/>
            <person name="Adriaenssens E.M."/>
            <person name="Foster-Nyarko E."/>
            <person name="Jarju S."/>
            <person name="Secka A."/>
            <person name="Antonio M."/>
            <person name="Oren A."/>
            <person name="Chaudhuri R.R."/>
            <person name="La Ragione R."/>
            <person name="Hildebrand F."/>
            <person name="Pallen M.J."/>
        </authorList>
    </citation>
    <scope>NUCLEOTIDE SEQUENCE</scope>
    <source>
        <strain evidence="1">CHK160-1198</strain>
    </source>
</reference>
<name>A0A9D1MPE0_9FIRM</name>
<dbReference type="GO" id="GO:0016740">
    <property type="term" value="F:transferase activity"/>
    <property type="evidence" value="ECO:0007669"/>
    <property type="project" value="UniProtKB-KW"/>
</dbReference>
<feature type="non-terminal residue" evidence="1">
    <location>
        <position position="1"/>
    </location>
</feature>
<dbReference type="Proteomes" id="UP000824099">
    <property type="component" value="Unassembled WGS sequence"/>
</dbReference>
<reference evidence="1" key="1">
    <citation type="submission" date="2020-10" db="EMBL/GenBank/DDBJ databases">
        <authorList>
            <person name="Gilroy R."/>
        </authorList>
    </citation>
    <scope>NUCLEOTIDE SEQUENCE</scope>
    <source>
        <strain evidence="1">CHK160-1198</strain>
    </source>
</reference>
<accession>A0A9D1MPE0</accession>
<sequence>IGNNALVGLGAVVTKDVAAGTTVAGNPARALFRK</sequence>